<keyword evidence="4" id="KW-1185">Reference proteome</keyword>
<name>A0A2G0Q2H6_XENHO</name>
<dbReference type="OrthoDB" id="9934419at2"/>
<dbReference type="AlphaFoldDB" id="A0A2G0Q2H6"/>
<gene>
    <name evidence="2" type="ORF">A9255_03100</name>
    <name evidence="3" type="ORF">Xhom_03418</name>
</gene>
<sequence length="117" mass="13521">MRKKKIDRGGRIYVATDGVKVKVGMSARGKCLGRFTELKKEFGFSVIESFVTERRFDYRLIEKMTHKKLESHWLHNEFFSVPFSDAVNAVIESISDLDSGNFSGSVYQNINRGRYLF</sequence>
<organism evidence="3 5">
    <name type="scientific">Xenorhabdus hominickii</name>
    <dbReference type="NCBI Taxonomy" id="351679"/>
    <lineage>
        <taxon>Bacteria</taxon>
        <taxon>Pseudomonadati</taxon>
        <taxon>Pseudomonadota</taxon>
        <taxon>Gammaproteobacteria</taxon>
        <taxon>Enterobacterales</taxon>
        <taxon>Morganellaceae</taxon>
        <taxon>Xenorhabdus</taxon>
    </lineage>
</organism>
<dbReference type="EMBL" id="CP016176">
    <property type="protein sequence ID" value="AOM39664.1"/>
    <property type="molecule type" value="Genomic_DNA"/>
</dbReference>
<dbReference type="STRING" id="351679.A9255_03100"/>
<dbReference type="Pfam" id="PF10544">
    <property type="entry name" value="T5orf172"/>
    <property type="match status" value="1"/>
</dbReference>
<reference evidence="2 4" key="1">
    <citation type="submission" date="2016-06" db="EMBL/GenBank/DDBJ databases">
        <title>Bacterial characters and pathogenicity of Xenorhabdus hominickii from an entomopathogenic nematode, Steinernema monticolum.</title>
        <authorList>
            <person name="Park Y."/>
            <person name="Kim Y."/>
        </authorList>
    </citation>
    <scope>NUCLEOTIDE SEQUENCE [LARGE SCALE GENOMIC DNA]</scope>
    <source>
        <strain evidence="2 4">ANU1</strain>
    </source>
</reference>
<evidence type="ECO:0000259" key="1">
    <source>
        <dbReference type="Pfam" id="PF10544"/>
    </source>
</evidence>
<evidence type="ECO:0000313" key="5">
    <source>
        <dbReference type="Proteomes" id="UP000225433"/>
    </source>
</evidence>
<dbReference type="EMBL" id="NJAI01000006">
    <property type="protein sequence ID" value="PHM53420.1"/>
    <property type="molecule type" value="Genomic_DNA"/>
</dbReference>
<evidence type="ECO:0000313" key="4">
    <source>
        <dbReference type="Proteomes" id="UP000094600"/>
    </source>
</evidence>
<dbReference type="Proteomes" id="UP000225433">
    <property type="component" value="Unassembled WGS sequence"/>
</dbReference>
<reference evidence="3 5" key="2">
    <citation type="journal article" date="2017" name="Nat. Microbiol.">
        <title>Natural product diversity associated with the nematode symbionts Photorhabdus and Xenorhabdus.</title>
        <authorList>
            <person name="Tobias N.J."/>
            <person name="Wolff H."/>
            <person name="Djahanschiri B."/>
            <person name="Grundmann F."/>
            <person name="Kronenwerth M."/>
            <person name="Shi Y.M."/>
            <person name="Simonyi S."/>
            <person name="Grun P."/>
            <person name="Shapiro-Ilan D."/>
            <person name="Pidot S.J."/>
            <person name="Stinear T.P."/>
            <person name="Ebersberger I."/>
            <person name="Bode H.B."/>
        </authorList>
    </citation>
    <scope>NUCLEOTIDE SEQUENCE [LARGE SCALE GENOMIC DNA]</scope>
    <source>
        <strain evidence="3 5">DSM 17903</strain>
    </source>
</reference>
<dbReference type="Proteomes" id="UP000094600">
    <property type="component" value="Chromosome"/>
</dbReference>
<accession>A0A2G0Q2H6</accession>
<dbReference type="InterPro" id="IPR018306">
    <property type="entry name" value="Phage_T5_Orf172_DNA-bd"/>
</dbReference>
<dbReference type="KEGG" id="xho:A9255_03100"/>
<feature type="domain" description="Bacteriophage T5 Orf172 DNA-binding" evidence="1">
    <location>
        <begin position="12"/>
        <end position="93"/>
    </location>
</feature>
<protein>
    <recommendedName>
        <fullName evidence="1">Bacteriophage T5 Orf172 DNA-binding domain-containing protein</fullName>
    </recommendedName>
</protein>
<proteinExistence type="predicted"/>
<evidence type="ECO:0000313" key="3">
    <source>
        <dbReference type="EMBL" id="PHM53420.1"/>
    </source>
</evidence>
<dbReference type="RefSeq" id="WP_069315416.1">
    <property type="nucleotide sequence ID" value="NZ_CAWNQJ010000090.1"/>
</dbReference>
<evidence type="ECO:0000313" key="2">
    <source>
        <dbReference type="EMBL" id="AOM39664.1"/>
    </source>
</evidence>